<dbReference type="GO" id="GO:0007051">
    <property type="term" value="P:spindle organization"/>
    <property type="evidence" value="ECO:0007669"/>
    <property type="project" value="TreeGrafter"/>
</dbReference>
<organism evidence="6 7">
    <name type="scientific">Steinernema hermaphroditum</name>
    <dbReference type="NCBI Taxonomy" id="289476"/>
    <lineage>
        <taxon>Eukaryota</taxon>
        <taxon>Metazoa</taxon>
        <taxon>Ecdysozoa</taxon>
        <taxon>Nematoda</taxon>
        <taxon>Chromadorea</taxon>
        <taxon>Rhabditida</taxon>
        <taxon>Tylenchina</taxon>
        <taxon>Panagrolaimomorpha</taxon>
        <taxon>Strongyloidoidea</taxon>
        <taxon>Steinernematidae</taxon>
        <taxon>Steinernema</taxon>
    </lineage>
</organism>
<comment type="caution">
    <text evidence="6">The sequence shown here is derived from an EMBL/GenBank/DDBJ whole genome shotgun (WGS) entry which is preliminary data.</text>
</comment>
<dbReference type="Proteomes" id="UP001175271">
    <property type="component" value="Unassembled WGS sequence"/>
</dbReference>
<dbReference type="InterPro" id="IPR036872">
    <property type="entry name" value="CH_dom_sf"/>
</dbReference>
<evidence type="ECO:0000256" key="3">
    <source>
        <dbReference type="ARBA" id="ARBA00022737"/>
    </source>
</evidence>
<dbReference type="PANTHER" id="PTHR22706:SF1">
    <property type="entry name" value="ASSEMBLY FACTOR FOR SPINDLE MICROTUBULES"/>
    <property type="match status" value="1"/>
</dbReference>
<dbReference type="GO" id="GO:0005516">
    <property type="term" value="F:calmodulin binding"/>
    <property type="evidence" value="ECO:0007669"/>
    <property type="project" value="UniProtKB-KW"/>
</dbReference>
<accession>A0AA39LS11</accession>
<dbReference type="GO" id="GO:0000278">
    <property type="term" value="P:mitotic cell cycle"/>
    <property type="evidence" value="ECO:0007669"/>
    <property type="project" value="TreeGrafter"/>
</dbReference>
<dbReference type="AlphaFoldDB" id="A0AA39LS11"/>
<reference evidence="6" key="1">
    <citation type="submission" date="2023-06" db="EMBL/GenBank/DDBJ databases">
        <title>Genomic analysis of the entomopathogenic nematode Steinernema hermaphroditum.</title>
        <authorList>
            <person name="Schwarz E.M."/>
            <person name="Heppert J.K."/>
            <person name="Baniya A."/>
            <person name="Schwartz H.T."/>
            <person name="Tan C.-H."/>
            <person name="Antoshechkin I."/>
            <person name="Sternberg P.W."/>
            <person name="Goodrich-Blair H."/>
            <person name="Dillman A.R."/>
        </authorList>
    </citation>
    <scope>NUCLEOTIDE SEQUENCE</scope>
    <source>
        <strain evidence="6">PS9179</strain>
        <tissue evidence="6">Whole animal</tissue>
    </source>
</reference>
<keyword evidence="2" id="KW-0963">Cytoplasm</keyword>
<dbReference type="GO" id="GO:0005737">
    <property type="term" value="C:cytoplasm"/>
    <property type="evidence" value="ECO:0007669"/>
    <property type="project" value="UniProtKB-SubCell"/>
</dbReference>
<evidence type="ECO:0000256" key="1">
    <source>
        <dbReference type="ARBA" id="ARBA00004496"/>
    </source>
</evidence>
<dbReference type="SUPFAM" id="SSF47576">
    <property type="entry name" value="Calponin-homology domain, CH-domain"/>
    <property type="match status" value="1"/>
</dbReference>
<dbReference type="PROSITE" id="PS50096">
    <property type="entry name" value="IQ"/>
    <property type="match status" value="11"/>
</dbReference>
<dbReference type="PANTHER" id="PTHR22706">
    <property type="entry name" value="ASSEMBLY FACTOR FOR SPINDLE MICROTUBULES"/>
    <property type="match status" value="1"/>
</dbReference>
<keyword evidence="4" id="KW-0112">Calmodulin-binding</keyword>
<protein>
    <recommendedName>
        <fullName evidence="8">Calponin-homology (CH) domain-containing protein</fullName>
    </recommendedName>
</protein>
<evidence type="ECO:0000256" key="5">
    <source>
        <dbReference type="SAM" id="MobiDB-lite"/>
    </source>
</evidence>
<dbReference type="InterPro" id="IPR000048">
    <property type="entry name" value="IQ_motif_EF-hand-BS"/>
</dbReference>
<gene>
    <name evidence="6" type="ORF">QR680_019271</name>
</gene>
<dbReference type="SUPFAM" id="SSF52540">
    <property type="entry name" value="P-loop containing nucleoside triphosphate hydrolases"/>
    <property type="match status" value="4"/>
</dbReference>
<proteinExistence type="predicted"/>
<dbReference type="SMART" id="SM00015">
    <property type="entry name" value="IQ"/>
    <property type="match status" value="11"/>
</dbReference>
<evidence type="ECO:0000313" key="6">
    <source>
        <dbReference type="EMBL" id="KAK0407567.1"/>
    </source>
</evidence>
<evidence type="ECO:0000313" key="7">
    <source>
        <dbReference type="Proteomes" id="UP001175271"/>
    </source>
</evidence>
<dbReference type="InterPro" id="IPR027417">
    <property type="entry name" value="P-loop_NTPase"/>
</dbReference>
<evidence type="ECO:0008006" key="8">
    <source>
        <dbReference type="Google" id="ProtNLM"/>
    </source>
</evidence>
<feature type="compositionally biased region" description="Polar residues" evidence="5">
    <location>
        <begin position="1"/>
        <end position="13"/>
    </location>
</feature>
<dbReference type="GO" id="GO:0000922">
    <property type="term" value="C:spindle pole"/>
    <property type="evidence" value="ECO:0007669"/>
    <property type="project" value="TreeGrafter"/>
</dbReference>
<dbReference type="InterPro" id="IPR051185">
    <property type="entry name" value="ASPM"/>
</dbReference>
<dbReference type="Gene3D" id="1.20.5.190">
    <property type="match status" value="5"/>
</dbReference>
<evidence type="ECO:0000256" key="2">
    <source>
        <dbReference type="ARBA" id="ARBA00022490"/>
    </source>
</evidence>
<feature type="region of interest" description="Disordered" evidence="5">
    <location>
        <begin position="1"/>
        <end position="20"/>
    </location>
</feature>
<keyword evidence="3" id="KW-0677">Repeat</keyword>
<dbReference type="EMBL" id="JAUCMV010000004">
    <property type="protein sequence ID" value="KAK0407567.1"/>
    <property type="molecule type" value="Genomic_DNA"/>
</dbReference>
<keyword evidence="7" id="KW-1185">Reference proteome</keyword>
<evidence type="ECO:0000256" key="4">
    <source>
        <dbReference type="ARBA" id="ARBA00022860"/>
    </source>
</evidence>
<comment type="subcellular location">
    <subcellularLocation>
        <location evidence="1">Cytoplasm</location>
    </subcellularLocation>
</comment>
<name>A0AA39LS11_9BILA</name>
<dbReference type="Gene3D" id="1.10.418.10">
    <property type="entry name" value="Calponin-like domain"/>
    <property type="match status" value="1"/>
</dbReference>
<sequence>MDDENICTSPSTNRVDKRRRSASCGILTPSKQNIIHDQADYQNEVAQQQAVRRKQLEARMNARREAFKIKRQQIVKTKAKFDASETAQLFLNSTGLPTHSKPSLSVYDIEEQKSKQLTALSKWINHLVGVDYYDTAEVESLMVKTKTEATKYLRDLLASSGKNEAYAQTRSNEDVTAQMAAKERKMVSLQRTATALFLNSSFPSEIDRLVQTGHIAVRTDKKVFSDIGLQTEILQLFLSFHPIWLHLGLQVITGKKLVLTTKRRAISSITRFIQTNIMSDESILSCKKYAIGKSKNIITPEGMVMLHRHFIGKMCHFLIAVELMRSSTLVPQVKCLFLKNSVYKCFNDVYSMLSREILAGSTNIPKVLKKIGFAPDFKQGFFEEYDYTVRENFPSSLADGFTLGKITEVVAAYEIDEVIRMLRNPGGDRLRKLGNLRTVLHMARQGGIDVGDIKPENILLGDVNTVLELLWRMIGFYAESTPAHSRRDIQSAALKIQAAFRGFLVRQKYATQIKEREQKLKNLARNNQTFSIDIPSHDATFIITNHEQAWAATVIQAVIRGFLARKRYVLMLQEHRKRTMEKSIKIRNEASVLIQAVVRGFLARRRYVRIIEEQMLKLKRDRAIIAIQTLARAILATRRYKQMKEQIWNKKNVAAVKIQAALRGFLARQRYSTELANFKRLQWERLIKEQNEAAVVIQAALRGFLARRRYSTELANFKRLQCERLTKEQNEAAVVIQAVARGFLTRCLYFKMLEEHRRLQMEKSMLEKNNAAVIIQAAVRGYLARLRFTELYNEYRIHMEMRMKEQKLAAVLIQKLVRGYLARRRYAEMLREYEQVQIMRRKQAQNRAAVMIQATVRMFLARRKYTQMISEQMNSNTGYYTKEHERAVITIQTAVRGFLTRCFYSQEISERKMFMVEWRTQQAADPDIDLPIYDRMGSCLEALLDDSFKVRMLAACNIAKFAWLSSRCAEYIAENNGVPVIIDSMNNVNRGICTEDALEQLGSILLVLVQSRSHVVRSEVRKRAEAIVSCVFHHIYAHHKSEKVLNTLGRIVLGLVKLRISPEHFAKVRFHRKKIWEKCSKLPDRDSRRRIISEVVKSLDAYN</sequence>
<dbReference type="GO" id="GO:0051295">
    <property type="term" value="P:establishment of meiotic spindle localization"/>
    <property type="evidence" value="ECO:0007669"/>
    <property type="project" value="TreeGrafter"/>
</dbReference>
<dbReference type="Pfam" id="PF00612">
    <property type="entry name" value="IQ"/>
    <property type="match status" value="10"/>
</dbReference>